<reference evidence="3" key="1">
    <citation type="submission" date="2017-05" db="EMBL/GenBank/DDBJ databases">
        <title>Chloroplast genome sequences of Heterosigma akashiwo, a bloom-forming raphidophyte.</title>
        <authorList>
            <person name="Ueki S."/>
        </authorList>
    </citation>
    <scope>NUCLEOTIDE SEQUENCE</scope>
    <source>
        <strain evidence="2">CCMP2274</strain>
        <strain evidence="3">HaFk01</strain>
    </source>
</reference>
<keyword evidence="1" id="KW-0812">Transmembrane</keyword>
<dbReference type="EMBL" id="LC269921">
    <property type="protein sequence ID" value="BBA18574.1"/>
    <property type="molecule type" value="Genomic_DNA"/>
</dbReference>
<sequence length="78" mass="8805">MRAKKLLSKTITVTLNGETYSIKSFKKISLYHFIVFLGYQFSLIAIEYNNTIITESSSKTLWLKNNSQIEIVTIVGGG</sequence>
<protein>
    <submittedName>
        <fullName evidence="3">Thiamine biosynthesis protein S</fullName>
    </submittedName>
</protein>
<accession>A0A224AN87</accession>
<dbReference type="SUPFAM" id="SSF54285">
    <property type="entry name" value="MoaD/ThiS"/>
    <property type="match status" value="1"/>
</dbReference>
<name>A0A224AN87_HETAK</name>
<dbReference type="Pfam" id="PF02597">
    <property type="entry name" value="ThiS"/>
    <property type="match status" value="1"/>
</dbReference>
<dbReference type="CDD" id="cd00565">
    <property type="entry name" value="Ubl_ThiS"/>
    <property type="match status" value="1"/>
</dbReference>
<dbReference type="Gene3D" id="3.10.20.30">
    <property type="match status" value="1"/>
</dbReference>
<keyword evidence="1" id="KW-0472">Membrane</keyword>
<keyword evidence="3" id="KW-0934">Plastid</keyword>
<proteinExistence type="predicted"/>
<evidence type="ECO:0000313" key="3">
    <source>
        <dbReference type="EMBL" id="BBA18851.1"/>
    </source>
</evidence>
<evidence type="ECO:0000313" key="2">
    <source>
        <dbReference type="EMBL" id="BBA18574.1"/>
    </source>
</evidence>
<gene>
    <name evidence="3" type="primary">thiS</name>
</gene>
<organism evidence="3">
    <name type="scientific">Heterosigma akashiwo</name>
    <name type="common">Chromophytic alga</name>
    <name type="synonym">Heterosigma carterae</name>
    <dbReference type="NCBI Taxonomy" id="2829"/>
    <lineage>
        <taxon>Eukaryota</taxon>
        <taxon>Sar</taxon>
        <taxon>Stramenopiles</taxon>
        <taxon>Ochrophyta</taxon>
        <taxon>Raphidophyceae</taxon>
        <taxon>Chattonellales</taxon>
        <taxon>Chattonellaceae</taxon>
        <taxon>Heterosigma</taxon>
    </lineage>
</organism>
<feature type="transmembrane region" description="Helical" evidence="1">
    <location>
        <begin position="30"/>
        <end position="48"/>
    </location>
</feature>
<dbReference type="InterPro" id="IPR012675">
    <property type="entry name" value="Beta-grasp_dom_sf"/>
</dbReference>
<dbReference type="EMBL" id="LC269923">
    <property type="protein sequence ID" value="BBA18851.1"/>
    <property type="molecule type" value="Genomic_DNA"/>
</dbReference>
<dbReference type="NCBIfam" id="TIGR01683">
    <property type="entry name" value="thiS"/>
    <property type="match status" value="1"/>
</dbReference>
<dbReference type="InterPro" id="IPR010035">
    <property type="entry name" value="Thi_S"/>
</dbReference>
<evidence type="ECO:0000256" key="1">
    <source>
        <dbReference type="SAM" id="Phobius"/>
    </source>
</evidence>
<dbReference type="AlphaFoldDB" id="A0A224AN87"/>
<dbReference type="InterPro" id="IPR003749">
    <property type="entry name" value="ThiS/MoaD-like"/>
</dbReference>
<geneLocation type="chloroplast" evidence="3"/>
<dbReference type="InterPro" id="IPR016155">
    <property type="entry name" value="Mopterin_synth/thiamin_S_b"/>
</dbReference>
<keyword evidence="3" id="KW-0150">Chloroplast</keyword>
<keyword evidence="1" id="KW-1133">Transmembrane helix</keyword>